<dbReference type="EMBL" id="MLAK01000616">
    <property type="protein sequence ID" value="OHT10293.1"/>
    <property type="molecule type" value="Genomic_DNA"/>
</dbReference>
<gene>
    <name evidence="2" type="ORF">TRFO_04330</name>
</gene>
<comment type="caution">
    <text evidence="2">The sequence shown here is derived from an EMBL/GenBank/DDBJ whole genome shotgun (WGS) entry which is preliminary data.</text>
</comment>
<dbReference type="RefSeq" id="XP_068363429.1">
    <property type="nucleotide sequence ID" value="XM_068491828.1"/>
</dbReference>
<name>A0A1J4KLN8_9EUKA</name>
<dbReference type="AlphaFoldDB" id="A0A1J4KLN8"/>
<dbReference type="OrthoDB" id="10661600at2759"/>
<keyword evidence="3" id="KW-1185">Reference proteome</keyword>
<evidence type="ECO:0000256" key="1">
    <source>
        <dbReference type="SAM" id="Coils"/>
    </source>
</evidence>
<evidence type="ECO:0000313" key="3">
    <source>
        <dbReference type="Proteomes" id="UP000179807"/>
    </source>
</evidence>
<dbReference type="GeneID" id="94826532"/>
<dbReference type="Proteomes" id="UP000179807">
    <property type="component" value="Unassembled WGS sequence"/>
</dbReference>
<organism evidence="2 3">
    <name type="scientific">Tritrichomonas foetus</name>
    <dbReference type="NCBI Taxonomy" id="1144522"/>
    <lineage>
        <taxon>Eukaryota</taxon>
        <taxon>Metamonada</taxon>
        <taxon>Parabasalia</taxon>
        <taxon>Tritrichomonadida</taxon>
        <taxon>Tritrichomonadidae</taxon>
        <taxon>Tritrichomonas</taxon>
    </lineage>
</organism>
<proteinExistence type="predicted"/>
<feature type="coiled-coil region" evidence="1">
    <location>
        <begin position="76"/>
        <end position="131"/>
    </location>
</feature>
<protein>
    <submittedName>
        <fullName evidence="2">Uncharacterized protein</fullName>
    </submittedName>
</protein>
<feature type="coiled-coil region" evidence="1">
    <location>
        <begin position="6"/>
        <end position="33"/>
    </location>
</feature>
<evidence type="ECO:0000313" key="2">
    <source>
        <dbReference type="EMBL" id="OHT10293.1"/>
    </source>
</evidence>
<reference evidence="2" key="1">
    <citation type="submission" date="2016-10" db="EMBL/GenBank/DDBJ databases">
        <authorList>
            <person name="Benchimol M."/>
            <person name="Almeida L.G."/>
            <person name="Vasconcelos A.T."/>
            <person name="Perreira-Neves A."/>
            <person name="Rosa I.A."/>
            <person name="Tasca T."/>
            <person name="Bogo M.R."/>
            <person name="de Souza W."/>
        </authorList>
    </citation>
    <scope>NUCLEOTIDE SEQUENCE [LARGE SCALE GENOMIC DNA]</scope>
    <source>
        <strain evidence="2">K</strain>
    </source>
</reference>
<keyword evidence="1" id="KW-0175">Coiled coil</keyword>
<dbReference type="VEuPathDB" id="TrichDB:TRFO_04330"/>
<sequence>MDKENSRAALAAIAALQKQIKMLEDENCLLEEEYNSVSKQISERKAKFEERETTLNTARSNAKQMLHNTNLSIQKISGERDENQRLKDHIDEMDNAIKEEVIKQKKLKIMNRKLKSSLNDIMEKNEEYESIIFDIIAPPPISTHLLENEIILVQYSENDPKLLPSPLSEILETMQKLPKLYCLQNPDTKKEIINVVYHAKEAATEIRSKISHLEKRKFSSCSPRKFDSQIHKLSVQLLILSNEMKKFQFPQ</sequence>
<accession>A0A1J4KLN8</accession>